<feature type="transmembrane region" description="Helical" evidence="1">
    <location>
        <begin position="35"/>
        <end position="53"/>
    </location>
</feature>
<protein>
    <recommendedName>
        <fullName evidence="4">DUF3953 domain-containing protein</fullName>
    </recommendedName>
</protein>
<evidence type="ECO:0000313" key="3">
    <source>
        <dbReference type="Proteomes" id="UP000682134"/>
    </source>
</evidence>
<organism evidence="2 3">
    <name type="scientific">Gottfriedia endophytica</name>
    <dbReference type="NCBI Taxonomy" id="2820819"/>
    <lineage>
        <taxon>Bacteria</taxon>
        <taxon>Bacillati</taxon>
        <taxon>Bacillota</taxon>
        <taxon>Bacilli</taxon>
        <taxon>Bacillales</taxon>
        <taxon>Bacillaceae</taxon>
        <taxon>Gottfriedia</taxon>
    </lineage>
</organism>
<evidence type="ECO:0008006" key="4">
    <source>
        <dbReference type="Google" id="ProtNLM"/>
    </source>
</evidence>
<evidence type="ECO:0000313" key="2">
    <source>
        <dbReference type="EMBL" id="MBP0726692.1"/>
    </source>
</evidence>
<proteinExistence type="predicted"/>
<keyword evidence="1" id="KW-0812">Transmembrane</keyword>
<keyword evidence="1" id="KW-1133">Transmembrane helix</keyword>
<accession>A0A940SHY5</accession>
<keyword evidence="3" id="KW-1185">Reference proteome</keyword>
<reference evidence="2" key="1">
    <citation type="submission" date="2021-04" db="EMBL/GenBank/DDBJ databases">
        <title>Genome seq and assembly of Bacillus sp.</title>
        <authorList>
            <person name="Chhetri G."/>
        </authorList>
    </citation>
    <scope>NUCLEOTIDE SEQUENCE</scope>
    <source>
        <strain evidence="2">RG28</strain>
    </source>
</reference>
<dbReference type="Proteomes" id="UP000682134">
    <property type="component" value="Unassembled WGS sequence"/>
</dbReference>
<evidence type="ECO:0000256" key="1">
    <source>
        <dbReference type="SAM" id="Phobius"/>
    </source>
</evidence>
<dbReference type="AlphaFoldDB" id="A0A940SHY5"/>
<sequence length="93" mass="10443">MVSNIFKIMSIISAVTLFIYNLYSWNDQTHHITLISQLLLMSTFFFGGLEYVVSKKKSSKINGIVFLGIAIIIGSDRGIRCSIIQLLAELTRS</sequence>
<feature type="transmembrane region" description="Helical" evidence="1">
    <location>
        <begin position="5"/>
        <end position="23"/>
    </location>
</feature>
<name>A0A940SHY5_9BACI</name>
<dbReference type="EMBL" id="JAGIYQ010000013">
    <property type="protein sequence ID" value="MBP0726692.1"/>
    <property type="molecule type" value="Genomic_DNA"/>
</dbReference>
<keyword evidence="1" id="KW-0472">Membrane</keyword>
<dbReference type="RefSeq" id="WP_209407033.1">
    <property type="nucleotide sequence ID" value="NZ_JAGIYQ010000013.1"/>
</dbReference>
<gene>
    <name evidence="2" type="ORF">J5Y03_16155</name>
</gene>
<comment type="caution">
    <text evidence="2">The sequence shown here is derived from an EMBL/GenBank/DDBJ whole genome shotgun (WGS) entry which is preliminary data.</text>
</comment>